<dbReference type="PRINTS" id="PR00119">
    <property type="entry name" value="CATATPASE"/>
</dbReference>
<dbReference type="GO" id="GO:0008551">
    <property type="term" value="F:P-type cadmium transporter activity"/>
    <property type="evidence" value="ECO:0007669"/>
    <property type="project" value="UniProtKB-EC"/>
</dbReference>
<dbReference type="GO" id="GO:0005886">
    <property type="term" value="C:plasma membrane"/>
    <property type="evidence" value="ECO:0007669"/>
    <property type="project" value="UniProtKB-SubCell"/>
</dbReference>
<protein>
    <recommendedName>
        <fullName evidence="8">Cd(2+)-exporting ATPase</fullName>
        <ecNumber evidence="8">7.2.2.21</ecNumber>
    </recommendedName>
</protein>
<keyword evidence="10" id="KW-1003">Cell membrane</keyword>
<keyword evidence="10" id="KW-0067">ATP-binding</keyword>
<evidence type="ECO:0000313" key="13">
    <source>
        <dbReference type="Proteomes" id="UP000070355"/>
    </source>
</evidence>
<dbReference type="GO" id="GO:0005524">
    <property type="term" value="F:ATP binding"/>
    <property type="evidence" value="ECO:0007669"/>
    <property type="project" value="UniProtKB-UniRule"/>
</dbReference>
<dbReference type="Pfam" id="PF00122">
    <property type="entry name" value="E1-E2_ATPase"/>
    <property type="match status" value="1"/>
</dbReference>
<dbReference type="PATRIC" id="fig|1379.3.peg.1514"/>
<dbReference type="OrthoDB" id="9813266at2"/>
<evidence type="ECO:0000313" key="12">
    <source>
        <dbReference type="EMBL" id="KXB57953.1"/>
    </source>
</evidence>
<comment type="caution">
    <text evidence="12">The sequence shown here is derived from an EMBL/GenBank/DDBJ whole genome shotgun (WGS) entry which is preliminary data.</text>
</comment>
<dbReference type="InterPro" id="IPR036412">
    <property type="entry name" value="HAD-like_sf"/>
</dbReference>
<evidence type="ECO:0000256" key="8">
    <source>
        <dbReference type="ARBA" id="ARBA00039103"/>
    </source>
</evidence>
<evidence type="ECO:0000256" key="4">
    <source>
        <dbReference type="ARBA" id="ARBA00022692"/>
    </source>
</evidence>
<dbReference type="GO" id="GO:0016887">
    <property type="term" value="F:ATP hydrolysis activity"/>
    <property type="evidence" value="ECO:0007669"/>
    <property type="project" value="InterPro"/>
</dbReference>
<dbReference type="PANTHER" id="PTHR48085:SF5">
    <property type="entry name" value="CADMIUM_ZINC-TRANSPORTING ATPASE HMA4-RELATED"/>
    <property type="match status" value="1"/>
</dbReference>
<dbReference type="InterPro" id="IPR023214">
    <property type="entry name" value="HAD_sf"/>
</dbReference>
<dbReference type="SUPFAM" id="SSF81653">
    <property type="entry name" value="Calcium ATPase, transduction domain A"/>
    <property type="match status" value="1"/>
</dbReference>
<keyword evidence="10" id="KW-0479">Metal-binding</keyword>
<dbReference type="EMBL" id="LSDC01000108">
    <property type="protein sequence ID" value="KXB57953.1"/>
    <property type="molecule type" value="Genomic_DNA"/>
</dbReference>
<dbReference type="SUPFAM" id="SSF56784">
    <property type="entry name" value="HAD-like"/>
    <property type="match status" value="1"/>
</dbReference>
<reference evidence="13" key="1">
    <citation type="submission" date="2016-01" db="EMBL/GenBank/DDBJ databases">
        <authorList>
            <person name="Mitreva M."/>
            <person name="Pepin K.H."/>
            <person name="Mihindukulasuriya K.A."/>
            <person name="Fulton R."/>
            <person name="Fronick C."/>
            <person name="O'Laughlin M."/>
            <person name="Miner T."/>
            <person name="Herter B."/>
            <person name="Rosa B.A."/>
            <person name="Cordes M."/>
            <person name="Tomlinson C."/>
            <person name="Wollam A."/>
            <person name="Palsikar V.B."/>
            <person name="Mardis E.R."/>
            <person name="Wilson R.K."/>
        </authorList>
    </citation>
    <scope>NUCLEOTIDE SEQUENCE [LARGE SCALE GENOMIC DNA]</scope>
    <source>
        <strain evidence="13">DNF01167</strain>
    </source>
</reference>
<dbReference type="InterPro" id="IPR051014">
    <property type="entry name" value="Cation_Transport_ATPase_IB"/>
</dbReference>
<dbReference type="Gene3D" id="2.70.150.10">
    <property type="entry name" value="Calcium-transporting ATPase, cytoplasmic transduction domain A"/>
    <property type="match status" value="1"/>
</dbReference>
<dbReference type="RefSeq" id="WP_060914600.1">
    <property type="nucleotide sequence ID" value="NZ_KQ959985.1"/>
</dbReference>
<keyword evidence="4" id="KW-0812">Transmembrane</keyword>
<comment type="catalytic activity">
    <reaction evidence="9">
        <text>Cd(2+)(in) + ATP + H2O = Cd(2+)(out) + ADP + phosphate + H(+)</text>
        <dbReference type="Rhea" id="RHEA:12132"/>
        <dbReference type="ChEBI" id="CHEBI:15377"/>
        <dbReference type="ChEBI" id="CHEBI:15378"/>
        <dbReference type="ChEBI" id="CHEBI:30616"/>
        <dbReference type="ChEBI" id="CHEBI:43474"/>
        <dbReference type="ChEBI" id="CHEBI:48775"/>
        <dbReference type="ChEBI" id="CHEBI:456216"/>
        <dbReference type="EC" id="7.2.2.21"/>
    </reaction>
</comment>
<dbReference type="InterPro" id="IPR044492">
    <property type="entry name" value="P_typ_ATPase_HD_dom"/>
</dbReference>
<dbReference type="NCBIfam" id="TIGR01525">
    <property type="entry name" value="ATPase-IB_hvy"/>
    <property type="match status" value="1"/>
</dbReference>
<comment type="subcellular location">
    <subcellularLocation>
        <location evidence="10">Cell membrane</location>
    </subcellularLocation>
    <subcellularLocation>
        <location evidence="1">Membrane</location>
        <topology evidence="1">Multi-pass membrane protein</topology>
    </subcellularLocation>
</comment>
<dbReference type="InterPro" id="IPR001757">
    <property type="entry name" value="P_typ_ATPase"/>
</dbReference>
<keyword evidence="3" id="KW-0104">Cadmium</keyword>
<evidence type="ECO:0000256" key="10">
    <source>
        <dbReference type="RuleBase" id="RU362081"/>
    </source>
</evidence>
<dbReference type="GO" id="GO:0046872">
    <property type="term" value="F:metal ion binding"/>
    <property type="evidence" value="ECO:0007669"/>
    <property type="project" value="UniProtKB-KW"/>
</dbReference>
<dbReference type="Gene3D" id="3.40.50.1000">
    <property type="entry name" value="HAD superfamily/HAD-like"/>
    <property type="match status" value="1"/>
</dbReference>
<keyword evidence="10" id="KW-0547">Nucleotide-binding</keyword>
<dbReference type="SFLD" id="SFLDS00003">
    <property type="entry name" value="Haloacid_Dehalogenase"/>
    <property type="match status" value="1"/>
</dbReference>
<organism evidence="12 13">
    <name type="scientific">Gemella haemolysans</name>
    <dbReference type="NCBI Taxonomy" id="1379"/>
    <lineage>
        <taxon>Bacteria</taxon>
        <taxon>Bacillati</taxon>
        <taxon>Bacillota</taxon>
        <taxon>Bacilli</taxon>
        <taxon>Bacillales</taxon>
        <taxon>Gemellaceae</taxon>
        <taxon>Gemella</taxon>
    </lineage>
</organism>
<evidence type="ECO:0000259" key="11">
    <source>
        <dbReference type="Pfam" id="PF00122"/>
    </source>
</evidence>
<dbReference type="PANTHER" id="PTHR48085">
    <property type="entry name" value="CADMIUM/ZINC-TRANSPORTING ATPASE HMA2-RELATED"/>
    <property type="match status" value="1"/>
</dbReference>
<dbReference type="NCBIfam" id="TIGR01494">
    <property type="entry name" value="ATPase_P-type"/>
    <property type="match status" value="1"/>
</dbReference>
<dbReference type="EC" id="7.2.2.21" evidence="8"/>
<gene>
    <name evidence="12" type="ORF">HMPREF3186_01525</name>
</gene>
<feature type="domain" description="P-type ATPase A" evidence="11">
    <location>
        <begin position="194"/>
        <end position="290"/>
    </location>
</feature>
<comment type="similarity">
    <text evidence="2 10">Belongs to the cation transport ATPase (P-type) (TC 3.A.3) family. Type IB subfamily.</text>
</comment>
<accession>A0A133ZRA4</accession>
<evidence type="ECO:0000256" key="3">
    <source>
        <dbReference type="ARBA" id="ARBA00022539"/>
    </source>
</evidence>
<name>A0A133ZRA4_9BACL</name>
<dbReference type="PROSITE" id="PS00154">
    <property type="entry name" value="ATPASE_E1_E2"/>
    <property type="match status" value="1"/>
</dbReference>
<keyword evidence="5" id="KW-1278">Translocase</keyword>
<keyword evidence="7" id="KW-0472">Membrane</keyword>
<evidence type="ECO:0000256" key="1">
    <source>
        <dbReference type="ARBA" id="ARBA00004141"/>
    </source>
</evidence>
<evidence type="ECO:0000256" key="7">
    <source>
        <dbReference type="ARBA" id="ARBA00023136"/>
    </source>
</evidence>
<dbReference type="InterPro" id="IPR059000">
    <property type="entry name" value="ATPase_P-type_domA"/>
</dbReference>
<dbReference type="InterPro" id="IPR027256">
    <property type="entry name" value="P-typ_ATPase_IB"/>
</dbReference>
<keyword evidence="6" id="KW-1133">Transmembrane helix</keyword>
<dbReference type="InterPro" id="IPR018303">
    <property type="entry name" value="ATPase_P-typ_P_site"/>
</dbReference>
<dbReference type="AlphaFoldDB" id="A0A133ZRA4"/>
<dbReference type="STRING" id="1379.HMPREF3186_01525"/>
<sequence length="684" mass="77166">MDFKILHLSSARARVRADFRLTPDVKVYFKEQASKIENIQKVDFYQDEYTFVVMFKDGCNRCLQEFFKLVDKEKVRDCYENPVVIAEESPYSIIVDAIFWRAMSKLFVPFPLRAIHTWWKASGYLKDTLKLLGRKQVTMETLDSAAILVSLATGARETASSIMFILELGEALNNWSEKKSVKVLEQSLTSMDREIWLVEEEGNRKITCAEVKKGDIILVSEGNEILFDGIVMSGGASVDESSLTGESFPVVKNIGDEVYSNTIVVNGEIKLKVENPQVNGRIQHLIQLMKDSESREDAYHYKYIKLADSIVKYNFLAMGLTYLLTRSFTKAMSFLLVDYSCALKLSTPVAYLTTIKNLIDQKIVVKNSVTLDKYEDIDTFVFDKTGTITVSKPYIQEVLPFYEYSYEEVLRIGACLEEHIYHPIASAVVSKAEEDGIEHEEMHTELYHIASKGIVSHIDGEKVVIGSRQLLKDEDIVVTDEQEQIIAEKQEQYNLLFLGYKGKLISIFCVDIPLRDEAGAVLAELRNRGKKVVLLTGDNELRTKKILKDVTFDEVHTSMIPVTKFEYIKSEKEQGRHVLMIGDGLNDSAALSESDVSIVMSESADLSKQISDVVLKSDSLNSLLLLSDVSKTLRAQMSNNVKSTVSINSSLIFLGLINVLPSNLLALLHNLTTFSIVLKNFNIK</sequence>
<dbReference type="SFLD" id="SFLDF00027">
    <property type="entry name" value="p-type_atpase"/>
    <property type="match status" value="1"/>
</dbReference>
<dbReference type="SFLD" id="SFLDG00002">
    <property type="entry name" value="C1.7:_P-type_atpase_like"/>
    <property type="match status" value="1"/>
</dbReference>
<proteinExistence type="inferred from homology"/>
<evidence type="ECO:0000256" key="9">
    <source>
        <dbReference type="ARBA" id="ARBA00049338"/>
    </source>
</evidence>
<dbReference type="Pfam" id="PF00702">
    <property type="entry name" value="Hydrolase"/>
    <property type="match status" value="1"/>
</dbReference>
<evidence type="ECO:0000256" key="6">
    <source>
        <dbReference type="ARBA" id="ARBA00022989"/>
    </source>
</evidence>
<dbReference type="Proteomes" id="UP000070355">
    <property type="component" value="Unassembled WGS sequence"/>
</dbReference>
<evidence type="ECO:0000256" key="5">
    <source>
        <dbReference type="ARBA" id="ARBA00022967"/>
    </source>
</evidence>
<dbReference type="Gene3D" id="3.40.1110.10">
    <property type="entry name" value="Calcium-transporting ATPase, cytoplasmic domain N"/>
    <property type="match status" value="1"/>
</dbReference>
<dbReference type="InterPro" id="IPR023299">
    <property type="entry name" value="ATPase_P-typ_cyto_dom_N"/>
</dbReference>
<dbReference type="InterPro" id="IPR008250">
    <property type="entry name" value="ATPase_P-typ_transduc_dom_A_sf"/>
</dbReference>
<evidence type="ECO:0000256" key="2">
    <source>
        <dbReference type="ARBA" id="ARBA00006024"/>
    </source>
</evidence>